<dbReference type="EMBL" id="AP022314">
    <property type="protein sequence ID" value="BBU22138.1"/>
    <property type="molecule type" value="Genomic_DNA"/>
</dbReference>
<organism evidence="2 3">
    <name type="scientific">Mycobacterium xenopi</name>
    <dbReference type="NCBI Taxonomy" id="1789"/>
    <lineage>
        <taxon>Bacteria</taxon>
        <taxon>Bacillati</taxon>
        <taxon>Actinomycetota</taxon>
        <taxon>Actinomycetes</taxon>
        <taxon>Mycobacteriales</taxon>
        <taxon>Mycobacteriaceae</taxon>
        <taxon>Mycobacterium</taxon>
    </lineage>
</organism>
<feature type="domain" description="DNA-binding phage zinc finger" evidence="1">
    <location>
        <begin position="17"/>
        <end position="66"/>
    </location>
</feature>
<dbReference type="Pfam" id="PF24623">
    <property type="entry name" value="Phage_zn_bind_8"/>
    <property type="match status" value="1"/>
</dbReference>
<evidence type="ECO:0000259" key="1">
    <source>
        <dbReference type="Pfam" id="PF24623"/>
    </source>
</evidence>
<dbReference type="AlphaFoldDB" id="A0AAD1GZ83"/>
<dbReference type="InterPro" id="IPR056911">
    <property type="entry name" value="Phage_Znf_bind_put"/>
</dbReference>
<evidence type="ECO:0000313" key="3">
    <source>
        <dbReference type="Proteomes" id="UP000464624"/>
    </source>
</evidence>
<sequence>MSRRATERNPFWTGRDNAAVQDALSRKCGMCGANVGEDCNSIIDGGPLPGRIVHHYRVGATSARCSAGPAA</sequence>
<dbReference type="KEGG" id="mxe:MYXE_19280"/>
<proteinExistence type="predicted"/>
<name>A0AAD1GZ83_MYCXE</name>
<reference evidence="2 3" key="1">
    <citation type="submission" date="2019-12" db="EMBL/GenBank/DDBJ databases">
        <title>Complete genome sequence of Mycolicibacterium xenopi str. JCM15661T.</title>
        <authorList>
            <person name="Yoshida M."/>
            <person name="Fukano H."/>
            <person name="Asakura T."/>
            <person name="Hoshino Y."/>
        </authorList>
    </citation>
    <scope>NUCLEOTIDE SEQUENCE [LARGE SCALE GENOMIC DNA]</scope>
    <source>
        <strain evidence="2 3">JCM 15661T</strain>
    </source>
</reference>
<accession>A0AAD1GZ83</accession>
<evidence type="ECO:0000313" key="2">
    <source>
        <dbReference type="EMBL" id="BBU22138.1"/>
    </source>
</evidence>
<gene>
    <name evidence="2" type="ORF">MYXE_19280</name>
</gene>
<dbReference type="Proteomes" id="UP000464624">
    <property type="component" value="Chromosome"/>
</dbReference>
<dbReference type="RefSeq" id="WP_085193439.1">
    <property type="nucleotide sequence ID" value="NZ_AP022314.1"/>
</dbReference>
<protein>
    <recommendedName>
        <fullName evidence="1">DNA-binding phage zinc finger domain-containing protein</fullName>
    </recommendedName>
</protein>